<sequence length="529" mass="57251">MRTSDGKQTWAGGRAHPATSRLRIRLARRIRSARTWIALGVLAPIGMLVLSAIMLLDLRQDAWDKAEQTSKNLLQVIERDIARNIEIIDLSLLAVVDNLKAPGVADLDPALRQLVLFDRAATARDMGVMLVLNENGDSIIDSHATPARHVNNADRGYFKLHRARADLGLHISPPVTSRLLGEPVVVLSRRIDKPDGSFGGVVLASLKLSYFSTLFDRIGLGREGGINLYLRDGTRLMRYPFVEADLGANIAGASTFQRFLAERRGSFTGTSVRDGVERYYAFTPVGDLPLILNVALGTREIEAEWRSKATVIGLAVLVLCGLTILLSLLFGRELRRRAAMQAELAQLARTDTLTGLANRRHFEEAFARASRASRRTGRPLSLVVVDADHFKRYNDRYGHAVGDAVLKGLAQGLTASLRRPGDLAARVGGEEFAVLMPETDRDGALRVAEAIHGAATALAVPSAGIEPGSVTVSIGLAVTSAGGVGEDLYRRADAALYEAKEGGRNRTRCAPEETEAGPPGRQSLRLVAP</sequence>
<evidence type="ECO:0000313" key="6">
    <source>
        <dbReference type="EMBL" id="MER2248641.1"/>
    </source>
</evidence>
<keyword evidence="4" id="KW-0472">Membrane</keyword>
<dbReference type="EMBL" id="JBELQE010000016">
    <property type="protein sequence ID" value="MER2248641.1"/>
    <property type="molecule type" value="Genomic_DNA"/>
</dbReference>
<dbReference type="CDD" id="cd12915">
    <property type="entry name" value="PDC2_DGC_like"/>
    <property type="match status" value="1"/>
</dbReference>
<evidence type="ECO:0000259" key="5">
    <source>
        <dbReference type="PROSITE" id="PS50887"/>
    </source>
</evidence>
<dbReference type="InterPro" id="IPR050469">
    <property type="entry name" value="Diguanylate_Cyclase"/>
</dbReference>
<feature type="transmembrane region" description="Helical" evidence="4">
    <location>
        <begin position="309"/>
        <end position="330"/>
    </location>
</feature>
<dbReference type="CDD" id="cd01949">
    <property type="entry name" value="GGDEF"/>
    <property type="match status" value="1"/>
</dbReference>
<dbReference type="GO" id="GO:0052621">
    <property type="term" value="F:diguanylate cyclase activity"/>
    <property type="evidence" value="ECO:0007669"/>
    <property type="project" value="UniProtKB-EC"/>
</dbReference>
<dbReference type="PANTHER" id="PTHR45138">
    <property type="entry name" value="REGULATORY COMPONENTS OF SENSORY TRANSDUCTION SYSTEM"/>
    <property type="match status" value="1"/>
</dbReference>
<evidence type="ECO:0000313" key="7">
    <source>
        <dbReference type="Proteomes" id="UP001480955"/>
    </source>
</evidence>
<dbReference type="SUPFAM" id="SSF55073">
    <property type="entry name" value="Nucleotide cyclase"/>
    <property type="match status" value="1"/>
</dbReference>
<feature type="transmembrane region" description="Helical" evidence="4">
    <location>
        <begin position="35"/>
        <end position="56"/>
    </location>
</feature>
<dbReference type="InterPro" id="IPR000160">
    <property type="entry name" value="GGDEF_dom"/>
</dbReference>
<evidence type="ECO:0000256" key="2">
    <source>
        <dbReference type="ARBA" id="ARBA00034247"/>
    </source>
</evidence>
<keyword evidence="4" id="KW-1133">Transmembrane helix</keyword>
<gene>
    <name evidence="6" type="ORF">ABS772_01825</name>
</gene>
<dbReference type="Pfam" id="PF22588">
    <property type="entry name" value="dCache_1_like"/>
    <property type="match status" value="1"/>
</dbReference>
<keyword evidence="6" id="KW-0548">Nucleotidyltransferase</keyword>
<reference evidence="6 7" key="1">
    <citation type="submission" date="2024-06" db="EMBL/GenBank/DDBJ databases">
        <authorList>
            <person name="Campbell A.G."/>
        </authorList>
    </citation>
    <scope>NUCLEOTIDE SEQUENCE [LARGE SCALE GENOMIC DNA]</scope>
    <source>
        <strain evidence="6 7">EM12</strain>
    </source>
</reference>
<dbReference type="CDD" id="cd12914">
    <property type="entry name" value="PDC1_DGC_like"/>
    <property type="match status" value="1"/>
</dbReference>
<proteinExistence type="predicted"/>
<feature type="domain" description="GGDEF" evidence="5">
    <location>
        <begin position="378"/>
        <end position="512"/>
    </location>
</feature>
<comment type="caution">
    <text evidence="6">The sequence shown here is derived from an EMBL/GenBank/DDBJ whole genome shotgun (WGS) entry which is preliminary data.</text>
</comment>
<dbReference type="PROSITE" id="PS50887">
    <property type="entry name" value="GGDEF"/>
    <property type="match status" value="1"/>
</dbReference>
<dbReference type="InterPro" id="IPR043128">
    <property type="entry name" value="Rev_trsase/Diguanyl_cyclase"/>
</dbReference>
<comment type="catalytic activity">
    <reaction evidence="2">
        <text>2 GTP = 3',3'-c-di-GMP + 2 diphosphate</text>
        <dbReference type="Rhea" id="RHEA:24898"/>
        <dbReference type="ChEBI" id="CHEBI:33019"/>
        <dbReference type="ChEBI" id="CHEBI:37565"/>
        <dbReference type="ChEBI" id="CHEBI:58805"/>
        <dbReference type="EC" id="2.7.7.65"/>
    </reaction>
</comment>
<dbReference type="Proteomes" id="UP001480955">
    <property type="component" value="Unassembled WGS sequence"/>
</dbReference>
<organism evidence="6 7">
    <name type="scientific">Methylorubrum podarium</name>
    <dbReference type="NCBI Taxonomy" id="200476"/>
    <lineage>
        <taxon>Bacteria</taxon>
        <taxon>Pseudomonadati</taxon>
        <taxon>Pseudomonadota</taxon>
        <taxon>Alphaproteobacteria</taxon>
        <taxon>Hyphomicrobiales</taxon>
        <taxon>Methylobacteriaceae</taxon>
        <taxon>Methylorubrum</taxon>
    </lineage>
</organism>
<dbReference type="InterPro" id="IPR029787">
    <property type="entry name" value="Nucleotide_cyclase"/>
</dbReference>
<keyword evidence="4" id="KW-0812">Transmembrane</keyword>
<dbReference type="SMART" id="SM00267">
    <property type="entry name" value="GGDEF"/>
    <property type="match status" value="1"/>
</dbReference>
<accession>A0ABV1QGW2</accession>
<evidence type="ECO:0000256" key="3">
    <source>
        <dbReference type="SAM" id="MobiDB-lite"/>
    </source>
</evidence>
<evidence type="ECO:0000256" key="4">
    <source>
        <dbReference type="SAM" id="Phobius"/>
    </source>
</evidence>
<dbReference type="Gene3D" id="3.30.450.20">
    <property type="entry name" value="PAS domain"/>
    <property type="match status" value="2"/>
</dbReference>
<dbReference type="EC" id="2.7.7.65" evidence="1"/>
<dbReference type="Gene3D" id="3.30.70.270">
    <property type="match status" value="1"/>
</dbReference>
<protein>
    <recommendedName>
        <fullName evidence="1">diguanylate cyclase</fullName>
        <ecNumber evidence="1">2.7.7.65</ecNumber>
    </recommendedName>
</protein>
<feature type="region of interest" description="Disordered" evidence="3">
    <location>
        <begin position="503"/>
        <end position="529"/>
    </location>
</feature>
<name>A0ABV1QGW2_9HYPH</name>
<dbReference type="Pfam" id="PF00990">
    <property type="entry name" value="GGDEF"/>
    <property type="match status" value="1"/>
</dbReference>
<keyword evidence="6" id="KW-0808">Transferase</keyword>
<keyword evidence="7" id="KW-1185">Reference proteome</keyword>
<dbReference type="NCBIfam" id="TIGR00254">
    <property type="entry name" value="GGDEF"/>
    <property type="match status" value="1"/>
</dbReference>
<dbReference type="RefSeq" id="WP_350391845.1">
    <property type="nucleotide sequence ID" value="NZ_JBELQE010000016.1"/>
</dbReference>
<dbReference type="InterPro" id="IPR054327">
    <property type="entry name" value="His-kinase-like_sensor"/>
</dbReference>
<dbReference type="PANTHER" id="PTHR45138:SF9">
    <property type="entry name" value="DIGUANYLATE CYCLASE DGCM-RELATED"/>
    <property type="match status" value="1"/>
</dbReference>
<evidence type="ECO:0000256" key="1">
    <source>
        <dbReference type="ARBA" id="ARBA00012528"/>
    </source>
</evidence>